<protein>
    <recommendedName>
        <fullName evidence="2">Glycine-rich domain-containing protein</fullName>
    </recommendedName>
</protein>
<dbReference type="AlphaFoldDB" id="A0A8G2FGW1"/>
<feature type="domain" description="Glycine-rich" evidence="2">
    <location>
        <begin position="231"/>
        <end position="418"/>
    </location>
</feature>
<reference evidence="3 4" key="1">
    <citation type="submission" date="2017-01" db="EMBL/GenBank/DDBJ databases">
        <authorList>
            <person name="Varghese N."/>
            <person name="Submissions S."/>
        </authorList>
    </citation>
    <scope>NUCLEOTIDE SEQUENCE [LARGE SCALE GENOMIC DNA]</scope>
    <source>
        <strain evidence="3 4">ATCC 35905</strain>
    </source>
</reference>
<dbReference type="EMBL" id="FTNE01000012">
    <property type="protein sequence ID" value="SIQ95261.1"/>
    <property type="molecule type" value="Genomic_DNA"/>
</dbReference>
<evidence type="ECO:0000313" key="4">
    <source>
        <dbReference type="Proteomes" id="UP000186308"/>
    </source>
</evidence>
<sequence length="418" mass="39748">MDRTIVYPGAIPLDTDILNINRNVLVGIGALNAAVFGTGVVADGLACSPTVPASLTVTVAPGSITQYGPVDANGYGSLTADVAEQTVKTGINLDPVTFTLAAPSSSGQSVNYLIEATFSEVDTVPVVLPYVNAANPAVPYSGPNNSGGAQDTVRIERVQLQVKPGAAAGAGTQTTPAVDAGWVGLYVVTVNYGQSAITAADIVTMPTAPFLSFKLPQLRPGFSAIQVFESSGSFVVPAGVSQVKVTAIGGGGAAGYHATLPGGGGGQGGTAIDVIGGLVPGQVIAVGVGSGGVPPSSAGDGGAGGTSSFGAYLSASGGGGGQGGTTALFATAGGAGGMGRGARIVQAGAMGCDGITIASRGGDGGGDGRGRGASGPVAGFAATGFGGGGGGGGTTTSTSNSVGSPGGAGAPGRVIVEY</sequence>
<evidence type="ECO:0000256" key="1">
    <source>
        <dbReference type="SAM" id="MobiDB-lite"/>
    </source>
</evidence>
<evidence type="ECO:0000259" key="2">
    <source>
        <dbReference type="Pfam" id="PF21722"/>
    </source>
</evidence>
<keyword evidence="4" id="KW-1185">Reference proteome</keyword>
<dbReference type="Pfam" id="PF21722">
    <property type="entry name" value="Gly_rich_2"/>
    <property type="match status" value="1"/>
</dbReference>
<evidence type="ECO:0000313" key="3">
    <source>
        <dbReference type="EMBL" id="SIQ95261.1"/>
    </source>
</evidence>
<gene>
    <name evidence="3" type="ORF">SAMN05421828_11272</name>
</gene>
<dbReference type="RefSeq" id="WP_029312174.1">
    <property type="nucleotide sequence ID" value="NZ_FTNE01000012.1"/>
</dbReference>
<dbReference type="OrthoDB" id="7284492at2"/>
<accession>A0A8G2FGW1</accession>
<name>A0A8G2FGW1_ACIRU</name>
<dbReference type="Proteomes" id="UP000186308">
    <property type="component" value="Unassembled WGS sequence"/>
</dbReference>
<organism evidence="3 4">
    <name type="scientific">Acidiphilium rubrum</name>
    <dbReference type="NCBI Taxonomy" id="526"/>
    <lineage>
        <taxon>Bacteria</taxon>
        <taxon>Pseudomonadati</taxon>
        <taxon>Pseudomonadota</taxon>
        <taxon>Alphaproteobacteria</taxon>
        <taxon>Acetobacterales</taxon>
        <taxon>Acidocellaceae</taxon>
        <taxon>Acidiphilium</taxon>
    </lineage>
</organism>
<dbReference type="InterPro" id="IPR049304">
    <property type="entry name" value="Gly_rich_dom"/>
</dbReference>
<comment type="caution">
    <text evidence="3">The sequence shown here is derived from an EMBL/GenBank/DDBJ whole genome shotgun (WGS) entry which is preliminary data.</text>
</comment>
<proteinExistence type="predicted"/>
<feature type="region of interest" description="Disordered" evidence="1">
    <location>
        <begin position="386"/>
        <end position="418"/>
    </location>
</feature>